<accession>E6XB78</accession>
<name>E6XB78_CELAD</name>
<keyword evidence="2" id="KW-1185">Reference proteome</keyword>
<sequence>MEVSLILVIALTFFNIIRLNIQTTSKMKEMFVAMKK</sequence>
<dbReference type="EMBL" id="CP002453">
    <property type="protein sequence ID" value="ADV49942.1"/>
    <property type="molecule type" value="Genomic_DNA"/>
</dbReference>
<dbReference type="HOGENOM" id="CLU_3355240_0_0_10"/>
<dbReference type="Proteomes" id="UP000008634">
    <property type="component" value="Chromosome"/>
</dbReference>
<gene>
    <name evidence="1" type="ordered locus">Celal_2657</name>
</gene>
<proteinExistence type="predicted"/>
<protein>
    <submittedName>
        <fullName evidence="1">Uncharacterized protein</fullName>
    </submittedName>
</protein>
<reference evidence="1 2" key="1">
    <citation type="journal article" date="2010" name="Stand. Genomic Sci.">
        <title>Complete genome sequence of Cellulophaga algicola type strain (IC166).</title>
        <authorList>
            <person name="Abt B."/>
            <person name="Lu M."/>
            <person name="Misra M."/>
            <person name="Han C."/>
            <person name="Nolan M."/>
            <person name="Lucas S."/>
            <person name="Hammon N."/>
            <person name="Deshpande S."/>
            <person name="Cheng J.F."/>
            <person name="Tapia R."/>
            <person name="Goodwin L."/>
            <person name="Pitluck S."/>
            <person name="Liolios K."/>
            <person name="Pagani I."/>
            <person name="Ivanova N."/>
            <person name="Mavromatis K."/>
            <person name="Ovchinikova G."/>
            <person name="Pati A."/>
            <person name="Chen A."/>
            <person name="Palaniappan K."/>
            <person name="Land M."/>
            <person name="Hauser L."/>
            <person name="Chang Y.J."/>
            <person name="Jeffries C.D."/>
            <person name="Detter J.C."/>
            <person name="Brambilla E."/>
            <person name="Rohde M."/>
            <person name="Tindall B.J."/>
            <person name="Goker M."/>
            <person name="Woyke T."/>
            <person name="Bristow J."/>
            <person name="Eisen J.A."/>
            <person name="Markowitz V."/>
            <person name="Hugenholtz P."/>
            <person name="Kyrpides N.C."/>
            <person name="Klenk H.P."/>
            <person name="Lapidus A."/>
        </authorList>
    </citation>
    <scope>NUCLEOTIDE SEQUENCE [LARGE SCALE GENOMIC DNA]</scope>
    <source>
        <strain evidence="2">DSM 14237 / IC166 / ACAM 630</strain>
    </source>
</reference>
<dbReference type="KEGG" id="cao:Celal_2657"/>
<evidence type="ECO:0000313" key="1">
    <source>
        <dbReference type="EMBL" id="ADV49942.1"/>
    </source>
</evidence>
<evidence type="ECO:0000313" key="2">
    <source>
        <dbReference type="Proteomes" id="UP000008634"/>
    </source>
</evidence>
<organism evidence="1 2">
    <name type="scientific">Cellulophaga algicola (strain DSM 14237 / IC166 / ACAM 630)</name>
    <dbReference type="NCBI Taxonomy" id="688270"/>
    <lineage>
        <taxon>Bacteria</taxon>
        <taxon>Pseudomonadati</taxon>
        <taxon>Bacteroidota</taxon>
        <taxon>Flavobacteriia</taxon>
        <taxon>Flavobacteriales</taxon>
        <taxon>Flavobacteriaceae</taxon>
        <taxon>Cellulophaga</taxon>
    </lineage>
</organism>
<dbReference type="AlphaFoldDB" id="E6XB78"/>